<name>A0A6C0EKS9_9ZZZZ</name>
<proteinExistence type="predicted"/>
<reference evidence="1" key="1">
    <citation type="journal article" date="2020" name="Nature">
        <title>Giant virus diversity and host interactions through global metagenomics.</title>
        <authorList>
            <person name="Schulz F."/>
            <person name="Roux S."/>
            <person name="Paez-Espino D."/>
            <person name="Jungbluth S."/>
            <person name="Walsh D.A."/>
            <person name="Denef V.J."/>
            <person name="McMahon K.D."/>
            <person name="Konstantinidis K.T."/>
            <person name="Eloe-Fadrosh E.A."/>
            <person name="Kyrpides N.C."/>
            <person name="Woyke T."/>
        </authorList>
    </citation>
    <scope>NUCLEOTIDE SEQUENCE</scope>
    <source>
        <strain evidence="1">GVMAG-M-3300005589-24</strain>
    </source>
</reference>
<dbReference type="EMBL" id="MN738880">
    <property type="protein sequence ID" value="QHT29628.1"/>
    <property type="molecule type" value="Genomic_DNA"/>
</dbReference>
<organism evidence="1">
    <name type="scientific">viral metagenome</name>
    <dbReference type="NCBI Taxonomy" id="1070528"/>
    <lineage>
        <taxon>unclassified sequences</taxon>
        <taxon>metagenomes</taxon>
        <taxon>organismal metagenomes</taxon>
    </lineage>
</organism>
<sequence>MGNCSTIETIDPHSTAHPNCPHKNRVSNGYNPYSNHPGKPFYYFSKYGEEWWRMYEACSIGEENIYTGRFRKGGLIDGEIQSLCGQTLHTIKDLGKSSTYGDIRMALYDGEEVIVRYDIHVDNVDWDGPIHGYLPEPQIRYKFADIKNLRASQKDYVAKLMGIDIILRNGKPTYIYTNTGSRKYLEVMARLIKQLSG</sequence>
<protein>
    <submittedName>
        <fullName evidence="1">Uncharacterized protein</fullName>
    </submittedName>
</protein>
<evidence type="ECO:0000313" key="1">
    <source>
        <dbReference type="EMBL" id="QHT29628.1"/>
    </source>
</evidence>
<accession>A0A6C0EKS9</accession>
<dbReference type="AlphaFoldDB" id="A0A6C0EKS9"/>